<protein>
    <submittedName>
        <fullName evidence="2">G-type lectin S-receptor-like serine/threonine-protein kinase</fullName>
    </submittedName>
</protein>
<reference evidence="2" key="1">
    <citation type="submission" date="2019-09" db="EMBL/GenBank/DDBJ databases">
        <title>Draft genome information of white flower Hibiscus syriacus.</title>
        <authorList>
            <person name="Kim Y.-M."/>
        </authorList>
    </citation>
    <scope>NUCLEOTIDE SEQUENCE [LARGE SCALE GENOMIC DNA]</scope>
    <source>
        <strain evidence="2">YM2019G1</strain>
    </source>
</reference>
<dbReference type="AlphaFoldDB" id="A0A6A3BGB7"/>
<evidence type="ECO:0000259" key="1">
    <source>
        <dbReference type="Pfam" id="PF13456"/>
    </source>
</evidence>
<dbReference type="InterPro" id="IPR036397">
    <property type="entry name" value="RNaseH_sf"/>
</dbReference>
<dbReference type="PANTHER" id="PTHR47074">
    <property type="entry name" value="BNAC02G40300D PROTEIN"/>
    <property type="match status" value="1"/>
</dbReference>
<dbReference type="GO" id="GO:0030246">
    <property type="term" value="F:carbohydrate binding"/>
    <property type="evidence" value="ECO:0007669"/>
    <property type="project" value="UniProtKB-KW"/>
</dbReference>
<dbReference type="GO" id="GO:0016301">
    <property type="term" value="F:kinase activity"/>
    <property type="evidence" value="ECO:0007669"/>
    <property type="project" value="UniProtKB-KW"/>
</dbReference>
<dbReference type="GO" id="GO:0004523">
    <property type="term" value="F:RNA-DNA hybrid ribonuclease activity"/>
    <property type="evidence" value="ECO:0007669"/>
    <property type="project" value="InterPro"/>
</dbReference>
<dbReference type="CDD" id="cd06222">
    <property type="entry name" value="RNase_H_like"/>
    <property type="match status" value="1"/>
</dbReference>
<dbReference type="PANTHER" id="PTHR47074:SF61">
    <property type="entry name" value="RNASE H TYPE-1 DOMAIN-CONTAINING PROTEIN"/>
    <property type="match status" value="1"/>
</dbReference>
<dbReference type="Pfam" id="PF13456">
    <property type="entry name" value="RVT_3"/>
    <property type="match status" value="1"/>
</dbReference>
<proteinExistence type="predicted"/>
<dbReference type="Gene3D" id="3.30.420.10">
    <property type="entry name" value="Ribonuclease H-like superfamily/Ribonuclease H"/>
    <property type="match status" value="1"/>
</dbReference>
<dbReference type="InterPro" id="IPR002156">
    <property type="entry name" value="RNaseH_domain"/>
</dbReference>
<sequence length="466" mass="53095">MENFHSMLSNCALDDLGYSGRWYTWERGRSEGTNIRERLDRGVANSSWWDLFPDFRFASNRRRTKRISTQTNEAGVILESDDEIQNIARDYFCELFESKGVSDPASILMGVTSCINEDTNRDLMQEYSYEEISAVVRSMSPLKASGEDGLGAVFYQRFWKILGPDIAYYCAEVLQGWQHLSSRKGIHWCTWKALCVPKEYGGMGFRDLGKFNIALLASQGWRLLTNPGSLMMRTLHAKYYPNATFDKALLGWCPTTFVPVVSSIVNSFEFVDWIDWLFQRTAGLVTTKLWAIWNARNKMLYENSIQRVEDVVTFIRSYVGEIDTISHRLRHPLVYPNSSWRPPAEPNAKINVNASYNSSNATSSLSVIQGLGFALDPGLNKIELEGDSRAVIQKINSHSEDFSVIRPFTSDARAMASHFQFCTFNFAPRNCNLAVHALCREGMRIKEDRYWIEDAPGDVSLVVNDD</sequence>
<organism evidence="2 3">
    <name type="scientific">Hibiscus syriacus</name>
    <name type="common">Rose of Sharon</name>
    <dbReference type="NCBI Taxonomy" id="106335"/>
    <lineage>
        <taxon>Eukaryota</taxon>
        <taxon>Viridiplantae</taxon>
        <taxon>Streptophyta</taxon>
        <taxon>Embryophyta</taxon>
        <taxon>Tracheophyta</taxon>
        <taxon>Spermatophyta</taxon>
        <taxon>Magnoliopsida</taxon>
        <taxon>eudicotyledons</taxon>
        <taxon>Gunneridae</taxon>
        <taxon>Pentapetalae</taxon>
        <taxon>rosids</taxon>
        <taxon>malvids</taxon>
        <taxon>Malvales</taxon>
        <taxon>Malvaceae</taxon>
        <taxon>Malvoideae</taxon>
        <taxon>Hibiscus</taxon>
    </lineage>
</organism>
<dbReference type="EMBL" id="VEPZ02000857">
    <property type="protein sequence ID" value="KAE8715683.1"/>
    <property type="molecule type" value="Genomic_DNA"/>
</dbReference>
<dbReference type="InterPro" id="IPR044730">
    <property type="entry name" value="RNase_H-like_dom_plant"/>
</dbReference>
<keyword evidence="3" id="KW-1185">Reference proteome</keyword>
<feature type="domain" description="RNase H type-1" evidence="1">
    <location>
        <begin position="365"/>
        <end position="441"/>
    </location>
</feature>
<name>A0A6A3BGB7_HIBSY</name>
<dbReference type="Proteomes" id="UP000436088">
    <property type="component" value="Unassembled WGS sequence"/>
</dbReference>
<accession>A0A6A3BGB7</accession>
<dbReference type="InterPro" id="IPR052929">
    <property type="entry name" value="RNase_H-like_EbsB-rel"/>
</dbReference>
<comment type="caution">
    <text evidence="2">The sequence shown here is derived from an EMBL/GenBank/DDBJ whole genome shotgun (WGS) entry which is preliminary data.</text>
</comment>
<evidence type="ECO:0000313" key="3">
    <source>
        <dbReference type="Proteomes" id="UP000436088"/>
    </source>
</evidence>
<evidence type="ECO:0000313" key="2">
    <source>
        <dbReference type="EMBL" id="KAE8715683.1"/>
    </source>
</evidence>
<dbReference type="GO" id="GO:0003676">
    <property type="term" value="F:nucleic acid binding"/>
    <property type="evidence" value="ECO:0007669"/>
    <property type="project" value="InterPro"/>
</dbReference>
<gene>
    <name evidence="2" type="ORF">F3Y22_tig00110160pilonHSYRG00062</name>
</gene>